<feature type="transmembrane region" description="Helical" evidence="1">
    <location>
        <begin position="62"/>
        <end position="80"/>
    </location>
</feature>
<evidence type="ECO:0000256" key="1">
    <source>
        <dbReference type="SAM" id="Phobius"/>
    </source>
</evidence>
<accession>A0A3M2JQF3</accession>
<dbReference type="RefSeq" id="WP_122147896.1">
    <property type="nucleotide sequence ID" value="NZ_RFFI01000008.1"/>
</dbReference>
<comment type="caution">
    <text evidence="2">The sequence shown here is derived from an EMBL/GenBank/DDBJ whole genome shotgun (WGS) entry which is preliminary data.</text>
</comment>
<keyword evidence="3" id="KW-1185">Reference proteome</keyword>
<proteinExistence type="predicted"/>
<dbReference type="AlphaFoldDB" id="A0A3M2JQF3"/>
<feature type="transmembrane region" description="Helical" evidence="1">
    <location>
        <begin position="231"/>
        <end position="249"/>
    </location>
</feature>
<feature type="transmembrane region" description="Helical" evidence="1">
    <location>
        <begin position="166"/>
        <end position="183"/>
    </location>
</feature>
<dbReference type="Proteomes" id="UP000269289">
    <property type="component" value="Unassembled WGS sequence"/>
</dbReference>
<evidence type="ECO:0000313" key="3">
    <source>
        <dbReference type="Proteomes" id="UP000269289"/>
    </source>
</evidence>
<keyword evidence="1" id="KW-1133">Transmembrane helix</keyword>
<feature type="transmembrane region" description="Helical" evidence="1">
    <location>
        <begin position="101"/>
        <end position="130"/>
    </location>
</feature>
<evidence type="ECO:0000313" key="2">
    <source>
        <dbReference type="EMBL" id="RMI13873.1"/>
    </source>
</evidence>
<dbReference type="EMBL" id="RFFI01000008">
    <property type="protein sequence ID" value="RMI13873.1"/>
    <property type="molecule type" value="Genomic_DNA"/>
</dbReference>
<protein>
    <submittedName>
        <fullName evidence="2">Uncharacterized protein</fullName>
    </submittedName>
</protein>
<name>A0A3M2JQF3_9CELL</name>
<organism evidence="2 3">
    <name type="scientific">Cellulomonas triticagri</name>
    <dbReference type="NCBI Taxonomy" id="2483352"/>
    <lineage>
        <taxon>Bacteria</taxon>
        <taxon>Bacillati</taxon>
        <taxon>Actinomycetota</taxon>
        <taxon>Actinomycetes</taxon>
        <taxon>Micrococcales</taxon>
        <taxon>Cellulomonadaceae</taxon>
        <taxon>Cellulomonas</taxon>
    </lineage>
</organism>
<keyword evidence="1" id="KW-0472">Membrane</keyword>
<sequence length="260" mass="25665">MTASVGFAWQTLWSLRFVRVVASSAVVVSAAGAALLTLALAAVPGADLSQDGLLLVLLRTNVAIPVVSAVLAVAVVGGDVRRGTVLAGVLRARGRGRAWMARLLVAVVSSAGVALACTVVCVAVVTAVAGPLAPGVVLPAALGTVALAVGWACVGAGSGSAIRNPLAAVAVPVVVAYAVEPIIRTSAAFGPEVLRVLAARLPFSSGTDLVRGDATTSGAVLDSAAAWQPGAVVFGAFVLAVAAAGHVVFRRADLVPTDLA</sequence>
<gene>
    <name evidence="2" type="ORF">EBM89_02565</name>
</gene>
<feature type="transmembrane region" description="Helical" evidence="1">
    <location>
        <begin position="136"/>
        <end position="154"/>
    </location>
</feature>
<keyword evidence="1" id="KW-0812">Transmembrane</keyword>
<feature type="transmembrane region" description="Helical" evidence="1">
    <location>
        <begin position="20"/>
        <end position="42"/>
    </location>
</feature>
<reference evidence="2 3" key="1">
    <citation type="submission" date="2018-10" db="EMBL/GenBank/DDBJ databases">
        <title>Isolation, diversity and antifungal activity of actinobacteria from wheat.</title>
        <authorList>
            <person name="Han C."/>
        </authorList>
    </citation>
    <scope>NUCLEOTIDE SEQUENCE [LARGE SCALE GENOMIC DNA]</scope>
    <source>
        <strain evidence="2 3">NEAU-YY56</strain>
    </source>
</reference>